<gene>
    <name evidence="1" type="ORF">CERSUDRAFT_119148</name>
</gene>
<evidence type="ECO:0000313" key="2">
    <source>
        <dbReference type="Proteomes" id="UP000016930"/>
    </source>
</evidence>
<sequence>MQMDALKQRLCLPDEEVDEDISVTLSSLITSAVHDDPPRCTLREISQATEQTGAASALEPLSVLPMLIPCSDEYAQSLLQVIGEHASAKETVMALQEIVETLGRSLQSIDDEEERPEDKTLSPAVQLARVMRLYAASIPRLPKRKRLPHEVIQPLFSELNSVISLSIRDVEPRGSRLLLASTSDLVRKLASWTHSDGTNTVETLSKTSGVLYDILSKVVEAYSARVHSTLAQEAFNEQFSRLVIPSDVQASTSGSPDDPWNDVWDAMRSLGITVQICESRPSLGSLILLAHSKSYTMSTSVLVKFTPIIVSSIQSNTALDETLFVLLRSIAPLRTQISAPELPPDVLIPLAHVLPPLASVHPDPATRHQTFRLLSLVLRFSPSYLRLNILHSLLTDPDSAAQMRVAAVGLVKEAALEAVATVPGTTGSSENVFASPIFLRTLGSVLFRSDPPDLLDGSELSLDEFLESPEPLRLVEVLGLFYLLLKRDTNNRTGIRDSATSVQSNLLDPIRRHIERWHTSSGEDNDEDEHPEMQLGILQMWVERTSEAIDDLHKR</sequence>
<reference evidence="1 2" key="1">
    <citation type="journal article" date="2012" name="Proc. Natl. Acad. Sci. U.S.A.">
        <title>Comparative genomics of Ceriporiopsis subvermispora and Phanerochaete chrysosporium provide insight into selective ligninolysis.</title>
        <authorList>
            <person name="Fernandez-Fueyo E."/>
            <person name="Ruiz-Duenas F.J."/>
            <person name="Ferreira P."/>
            <person name="Floudas D."/>
            <person name="Hibbett D.S."/>
            <person name="Canessa P."/>
            <person name="Larrondo L.F."/>
            <person name="James T.Y."/>
            <person name="Seelenfreund D."/>
            <person name="Lobos S."/>
            <person name="Polanco R."/>
            <person name="Tello M."/>
            <person name="Honda Y."/>
            <person name="Watanabe T."/>
            <person name="Watanabe T."/>
            <person name="Ryu J.S."/>
            <person name="Kubicek C.P."/>
            <person name="Schmoll M."/>
            <person name="Gaskell J."/>
            <person name="Hammel K.E."/>
            <person name="St John F.J."/>
            <person name="Vanden Wymelenberg A."/>
            <person name="Sabat G."/>
            <person name="Splinter BonDurant S."/>
            <person name="Syed K."/>
            <person name="Yadav J.S."/>
            <person name="Doddapaneni H."/>
            <person name="Subramanian V."/>
            <person name="Lavin J.L."/>
            <person name="Oguiza J.A."/>
            <person name="Perez G."/>
            <person name="Pisabarro A.G."/>
            <person name="Ramirez L."/>
            <person name="Santoyo F."/>
            <person name="Master E."/>
            <person name="Coutinho P.M."/>
            <person name="Henrissat B."/>
            <person name="Lombard V."/>
            <person name="Magnuson J.K."/>
            <person name="Kuees U."/>
            <person name="Hori C."/>
            <person name="Igarashi K."/>
            <person name="Samejima M."/>
            <person name="Held B.W."/>
            <person name="Barry K.W."/>
            <person name="LaButti K.M."/>
            <person name="Lapidus A."/>
            <person name="Lindquist E.A."/>
            <person name="Lucas S.M."/>
            <person name="Riley R."/>
            <person name="Salamov A.A."/>
            <person name="Hoffmeister D."/>
            <person name="Schwenk D."/>
            <person name="Hadar Y."/>
            <person name="Yarden O."/>
            <person name="de Vries R.P."/>
            <person name="Wiebenga A."/>
            <person name="Stenlid J."/>
            <person name="Eastwood D."/>
            <person name="Grigoriev I.V."/>
            <person name="Berka R.M."/>
            <person name="Blanchette R.A."/>
            <person name="Kersten P."/>
            <person name="Martinez A.T."/>
            <person name="Vicuna R."/>
            <person name="Cullen D."/>
        </authorList>
    </citation>
    <scope>NUCLEOTIDE SEQUENCE [LARGE SCALE GENOMIC DNA]</scope>
    <source>
        <strain evidence="1 2">B</strain>
    </source>
</reference>
<dbReference type="AlphaFoldDB" id="M2R0V0"/>
<evidence type="ECO:0000313" key="1">
    <source>
        <dbReference type="EMBL" id="EMD31872.1"/>
    </source>
</evidence>
<protein>
    <submittedName>
        <fullName evidence="1">Uncharacterized protein</fullName>
    </submittedName>
</protein>
<accession>M2R0V0</accession>
<proteinExistence type="predicted"/>
<dbReference type="InterPro" id="IPR013877">
    <property type="entry name" value="YAP-bd/ALF4/Glomulin"/>
</dbReference>
<name>M2R0V0_CERS8</name>
<dbReference type="InterPro" id="IPR016024">
    <property type="entry name" value="ARM-type_fold"/>
</dbReference>
<keyword evidence="2" id="KW-1185">Reference proteome</keyword>
<dbReference type="SUPFAM" id="SSF48371">
    <property type="entry name" value="ARM repeat"/>
    <property type="match status" value="1"/>
</dbReference>
<dbReference type="EMBL" id="KB445814">
    <property type="protein sequence ID" value="EMD31872.1"/>
    <property type="molecule type" value="Genomic_DNA"/>
</dbReference>
<dbReference type="OrthoDB" id="5396786at2759"/>
<dbReference type="Pfam" id="PF08568">
    <property type="entry name" value="Kinetochor_Ybp2"/>
    <property type="match status" value="1"/>
</dbReference>
<dbReference type="HOGENOM" id="CLU_486667_0_0_1"/>
<dbReference type="Proteomes" id="UP000016930">
    <property type="component" value="Unassembled WGS sequence"/>
</dbReference>
<dbReference type="STRING" id="914234.M2R0V0"/>
<organism evidence="1 2">
    <name type="scientific">Ceriporiopsis subvermispora (strain B)</name>
    <name type="common">White-rot fungus</name>
    <name type="synonym">Gelatoporia subvermispora</name>
    <dbReference type="NCBI Taxonomy" id="914234"/>
    <lineage>
        <taxon>Eukaryota</taxon>
        <taxon>Fungi</taxon>
        <taxon>Dikarya</taxon>
        <taxon>Basidiomycota</taxon>
        <taxon>Agaricomycotina</taxon>
        <taxon>Agaricomycetes</taxon>
        <taxon>Polyporales</taxon>
        <taxon>Gelatoporiaceae</taxon>
        <taxon>Gelatoporia</taxon>
    </lineage>
</organism>